<feature type="active site" description="Charge relay system" evidence="2">
    <location>
        <position position="260"/>
    </location>
</feature>
<dbReference type="InterPro" id="IPR022742">
    <property type="entry name" value="Hydrolase_4"/>
</dbReference>
<comment type="caution">
    <text evidence="4">The sequence shown here is derived from an EMBL/GenBank/DDBJ whole genome shotgun (WGS) entry which is preliminary data.</text>
</comment>
<feature type="active site" description="Charge relay system" evidence="2">
    <location>
        <position position="230"/>
    </location>
</feature>
<dbReference type="PANTHER" id="PTHR43798:SF31">
    <property type="entry name" value="AB HYDROLASE SUPERFAMILY PROTEIN YCLE"/>
    <property type="match status" value="1"/>
</dbReference>
<dbReference type="PANTHER" id="PTHR43798">
    <property type="entry name" value="MONOACYLGLYCEROL LIPASE"/>
    <property type="match status" value="1"/>
</dbReference>
<dbReference type="OrthoDB" id="9786110at2"/>
<sequence>MRLSSSCSRQSACSSYALKTSQRSHPTRPSLPMALPFDKASAAPIRRQAGSDTACLLLHGLTGAPARDLWFLAEYLSARSISVVAPLLTGHGKTWKELEFATSESWQNDALVGLDEARAMGKTVFVAGLSMGGTLTLYLGEHHPEIAGLITINAPVYLDDPKMRLVPILRHFRKNQPKGPPDVADQDAMLPDLGFNSLEAIYQFERLMQGVRGDLGMVTQPLLSFRSMQDHVVPPRNAEYILDHVNSRIKSVITLEHSYHCATIDYDRERIAADIEQFITLVQKQQV</sequence>
<proteinExistence type="predicted"/>
<evidence type="ECO:0000259" key="3">
    <source>
        <dbReference type="Pfam" id="PF12146"/>
    </source>
</evidence>
<evidence type="ECO:0000256" key="2">
    <source>
        <dbReference type="PIRSR" id="PIRSR017388-1"/>
    </source>
</evidence>
<dbReference type="InterPro" id="IPR029058">
    <property type="entry name" value="AB_hydrolase_fold"/>
</dbReference>
<dbReference type="AlphaFoldDB" id="A0A398CXC0"/>
<gene>
    <name evidence="4" type="ORF">SMC5_10150</name>
</gene>
<evidence type="ECO:0000313" key="5">
    <source>
        <dbReference type="Proteomes" id="UP000266489"/>
    </source>
</evidence>
<dbReference type="EMBL" id="QXIU01000255">
    <property type="protein sequence ID" value="RIE07193.1"/>
    <property type="molecule type" value="Genomic_DNA"/>
</dbReference>
<feature type="domain" description="Serine aminopeptidase S33" evidence="3">
    <location>
        <begin position="53"/>
        <end position="265"/>
    </location>
</feature>
<dbReference type="Gene3D" id="3.40.50.1820">
    <property type="entry name" value="alpha/beta hydrolase"/>
    <property type="match status" value="1"/>
</dbReference>
<evidence type="ECO:0000256" key="1">
    <source>
        <dbReference type="ARBA" id="ARBA00022801"/>
    </source>
</evidence>
<dbReference type="Pfam" id="PF12146">
    <property type="entry name" value="Hydrolase_4"/>
    <property type="match status" value="1"/>
</dbReference>
<dbReference type="InterPro" id="IPR012354">
    <property type="entry name" value="Esterase_lipase"/>
</dbReference>
<name>A0A398CXC0_9BACT</name>
<reference evidence="4 5" key="1">
    <citation type="submission" date="2018-09" db="EMBL/GenBank/DDBJ databases">
        <title>Discovery and Ecogenomic Context for Candidatus Cryosericales, a Global Caldiserica Order Active in Thawing Permafrost.</title>
        <authorList>
            <person name="Martinez M.A."/>
            <person name="Woodcroft B.J."/>
            <person name="Ignacio Espinoza J.C."/>
            <person name="Zayed A."/>
            <person name="Singleton C.M."/>
            <person name="Boyd J."/>
            <person name="Li Y.-F."/>
            <person name="Purvine S."/>
            <person name="Maughan H."/>
            <person name="Hodgkins S.B."/>
            <person name="Anderson D."/>
            <person name="Sederholm M."/>
            <person name="Temperton B."/>
            <person name="Saleska S.R."/>
            <person name="Tyson G.W."/>
            <person name="Rich V.I."/>
        </authorList>
    </citation>
    <scope>NUCLEOTIDE SEQUENCE [LARGE SCALE GENOMIC DNA]</scope>
    <source>
        <strain evidence="4 5">SMC5</strain>
    </source>
</reference>
<dbReference type="InterPro" id="IPR050266">
    <property type="entry name" value="AB_hydrolase_sf"/>
</dbReference>
<evidence type="ECO:0000313" key="4">
    <source>
        <dbReference type="EMBL" id="RIE07193.1"/>
    </source>
</evidence>
<dbReference type="SUPFAM" id="SSF53474">
    <property type="entry name" value="alpha/beta-Hydrolases"/>
    <property type="match status" value="1"/>
</dbReference>
<dbReference type="GO" id="GO:0052689">
    <property type="term" value="F:carboxylic ester hydrolase activity"/>
    <property type="evidence" value="ECO:0007669"/>
    <property type="project" value="InterPro"/>
</dbReference>
<feature type="active site" description="Nucleophile" evidence="2">
    <location>
        <position position="130"/>
    </location>
</feature>
<dbReference type="PIRSF" id="PIRSF017388">
    <property type="entry name" value="Esterase_lipase"/>
    <property type="match status" value="1"/>
</dbReference>
<dbReference type="GO" id="GO:0016020">
    <property type="term" value="C:membrane"/>
    <property type="evidence" value="ECO:0007669"/>
    <property type="project" value="TreeGrafter"/>
</dbReference>
<dbReference type="Proteomes" id="UP000266489">
    <property type="component" value="Unassembled WGS sequence"/>
</dbReference>
<organism evidence="4 5">
    <name type="scientific">Candidatus Cryosericum odellii</name>
    <dbReference type="NCBI Taxonomy" id="2290917"/>
    <lineage>
        <taxon>Bacteria</taxon>
        <taxon>Pseudomonadati</taxon>
        <taxon>Caldisericota/Cryosericota group</taxon>
        <taxon>Candidatus Cryosericota</taxon>
        <taxon>Candidatus Cryosericia</taxon>
        <taxon>Candidatus Cryosericales</taxon>
        <taxon>Candidatus Cryosericaceae</taxon>
        <taxon>Candidatus Cryosericum</taxon>
    </lineage>
</organism>
<keyword evidence="1 4" id="KW-0378">Hydrolase</keyword>
<accession>A0A398CXC0</accession>
<protein>
    <submittedName>
        <fullName evidence="4">Alpha/beta fold hydrolase</fullName>
    </submittedName>
</protein>